<evidence type="ECO:0000259" key="16">
    <source>
        <dbReference type="Pfam" id="PF01761"/>
    </source>
</evidence>
<evidence type="ECO:0000259" key="17">
    <source>
        <dbReference type="Pfam" id="PF24621"/>
    </source>
</evidence>
<evidence type="ECO:0000256" key="1">
    <source>
        <dbReference type="ARBA" id="ARBA00001393"/>
    </source>
</evidence>
<proteinExistence type="inferred from homology"/>
<keyword evidence="15" id="KW-0812">Transmembrane</keyword>
<accession>R7QK18</accession>
<comment type="subcellular location">
    <subcellularLocation>
        <location evidence="3">Plastid</location>
        <location evidence="3">Chloroplast</location>
    </subcellularLocation>
</comment>
<evidence type="ECO:0000256" key="14">
    <source>
        <dbReference type="SAM" id="MobiDB-lite"/>
    </source>
</evidence>
<keyword evidence="7" id="KW-0028">Amino-acid biosynthesis</keyword>
<dbReference type="Proteomes" id="UP000012073">
    <property type="component" value="Unassembled WGS sequence"/>
</dbReference>
<comment type="cofactor">
    <cofactor evidence="2">
        <name>NAD(+)</name>
        <dbReference type="ChEBI" id="CHEBI:57540"/>
    </cofactor>
</comment>
<dbReference type="Gramene" id="CDF37755">
    <property type="protein sequence ID" value="CDF37755"/>
    <property type="gene ID" value="CHC_T00008976001"/>
</dbReference>
<keyword evidence="9" id="KW-0520">NAD</keyword>
<feature type="region of interest" description="Disordered" evidence="14">
    <location>
        <begin position="48"/>
        <end position="67"/>
    </location>
</feature>
<evidence type="ECO:0000313" key="19">
    <source>
        <dbReference type="Proteomes" id="UP000012073"/>
    </source>
</evidence>
<dbReference type="RefSeq" id="XP_005717626.1">
    <property type="nucleotide sequence ID" value="XM_005717569.1"/>
</dbReference>
<dbReference type="PANTHER" id="PTHR43622:SF7">
    <property type="entry name" value="3-DEHYDROQUINATE SYNTHASE, CHLOROPLASTIC"/>
    <property type="match status" value="1"/>
</dbReference>
<evidence type="ECO:0000256" key="5">
    <source>
        <dbReference type="ARBA" id="ARBA00005412"/>
    </source>
</evidence>
<feature type="domain" description="3-dehydroquinate synthase C-terminal" evidence="17">
    <location>
        <begin position="252"/>
        <end position="396"/>
    </location>
</feature>
<dbReference type="GO" id="GO:0009423">
    <property type="term" value="P:chorismate biosynthetic process"/>
    <property type="evidence" value="ECO:0007669"/>
    <property type="project" value="UniProtKB-ARBA"/>
</dbReference>
<dbReference type="EC" id="4.2.3.4" evidence="6"/>
<dbReference type="GO" id="GO:0009507">
    <property type="term" value="C:chloroplast"/>
    <property type="evidence" value="ECO:0007669"/>
    <property type="project" value="UniProtKB-SubCell"/>
</dbReference>
<protein>
    <recommendedName>
        <fullName evidence="13">3-dehydroquinate synthase, chloroplastic</fullName>
        <ecNumber evidence="6">4.2.3.4</ecNumber>
    </recommendedName>
</protein>
<dbReference type="STRING" id="2769.R7QK18"/>
<gene>
    <name evidence="18" type="ORF">CHC_T00008976001</name>
</gene>
<evidence type="ECO:0000256" key="11">
    <source>
        <dbReference type="ARBA" id="ARBA00023239"/>
    </source>
</evidence>
<dbReference type="GeneID" id="17325340"/>
<dbReference type="GO" id="GO:0046872">
    <property type="term" value="F:metal ion binding"/>
    <property type="evidence" value="ECO:0007669"/>
    <property type="project" value="UniProtKB-KW"/>
</dbReference>
<name>R7QK18_CHOCR</name>
<keyword evidence="15" id="KW-1133">Transmembrane helix</keyword>
<dbReference type="InterPro" id="IPR016037">
    <property type="entry name" value="DHQ_synth_AroB"/>
</dbReference>
<evidence type="ECO:0000256" key="13">
    <source>
        <dbReference type="ARBA" id="ARBA00068623"/>
    </source>
</evidence>
<comment type="similarity">
    <text evidence="5">Belongs to the sugar phosphate cyclases superfamily. Dehydroquinate synthase family.</text>
</comment>
<feature type="transmembrane region" description="Helical" evidence="15">
    <location>
        <begin position="170"/>
        <end position="190"/>
    </location>
</feature>
<dbReference type="SUPFAM" id="SSF56796">
    <property type="entry name" value="Dehydroquinate synthase-like"/>
    <property type="match status" value="1"/>
</dbReference>
<evidence type="ECO:0000256" key="2">
    <source>
        <dbReference type="ARBA" id="ARBA00001911"/>
    </source>
</evidence>
<dbReference type="CDD" id="cd08195">
    <property type="entry name" value="DHQS"/>
    <property type="match status" value="1"/>
</dbReference>
<dbReference type="OMA" id="RPLNFGH"/>
<dbReference type="InterPro" id="IPR056179">
    <property type="entry name" value="DHQS_C"/>
</dbReference>
<dbReference type="FunFam" id="3.40.50.1970:FF:000001">
    <property type="entry name" value="3-dehydroquinate synthase"/>
    <property type="match status" value="1"/>
</dbReference>
<dbReference type="GO" id="GO:0003856">
    <property type="term" value="F:3-dehydroquinate synthase activity"/>
    <property type="evidence" value="ECO:0007669"/>
    <property type="project" value="UniProtKB-EC"/>
</dbReference>
<feature type="compositionally biased region" description="Basic residues" evidence="14">
    <location>
        <begin position="49"/>
        <end position="58"/>
    </location>
</feature>
<evidence type="ECO:0000256" key="3">
    <source>
        <dbReference type="ARBA" id="ARBA00004229"/>
    </source>
</evidence>
<dbReference type="GO" id="GO:0008652">
    <property type="term" value="P:amino acid biosynthetic process"/>
    <property type="evidence" value="ECO:0007669"/>
    <property type="project" value="UniProtKB-KW"/>
</dbReference>
<evidence type="ECO:0000256" key="7">
    <source>
        <dbReference type="ARBA" id="ARBA00022605"/>
    </source>
</evidence>
<comment type="function">
    <text evidence="12">Catalyzes the second step in the shikimate pathway.</text>
</comment>
<evidence type="ECO:0000256" key="4">
    <source>
        <dbReference type="ARBA" id="ARBA00004661"/>
    </source>
</evidence>
<dbReference type="HAMAP" id="MF_00110">
    <property type="entry name" value="DHQ_synthase"/>
    <property type="match status" value="1"/>
</dbReference>
<dbReference type="AlphaFoldDB" id="R7QK18"/>
<keyword evidence="10" id="KW-0057">Aromatic amino acid biosynthesis</keyword>
<evidence type="ECO:0000313" key="18">
    <source>
        <dbReference type="EMBL" id="CDF37755.1"/>
    </source>
</evidence>
<dbReference type="Pfam" id="PF24621">
    <property type="entry name" value="DHQS_C"/>
    <property type="match status" value="1"/>
</dbReference>
<dbReference type="EMBL" id="HG001865">
    <property type="protein sequence ID" value="CDF37755.1"/>
    <property type="molecule type" value="Genomic_DNA"/>
</dbReference>
<evidence type="ECO:0000256" key="15">
    <source>
        <dbReference type="SAM" id="Phobius"/>
    </source>
</evidence>
<evidence type="ECO:0000256" key="12">
    <source>
        <dbReference type="ARBA" id="ARBA00056090"/>
    </source>
</evidence>
<feature type="domain" description="3-dehydroquinate synthase N-terminal" evidence="16">
    <location>
        <begin position="139"/>
        <end position="250"/>
    </location>
</feature>
<dbReference type="KEGG" id="ccp:CHC_T00008976001"/>
<dbReference type="NCBIfam" id="TIGR01357">
    <property type="entry name" value="aroB"/>
    <property type="match status" value="1"/>
</dbReference>
<keyword evidence="15" id="KW-0472">Membrane</keyword>
<organism evidence="18 19">
    <name type="scientific">Chondrus crispus</name>
    <name type="common">Carrageen Irish moss</name>
    <name type="synonym">Polymorpha crispa</name>
    <dbReference type="NCBI Taxonomy" id="2769"/>
    <lineage>
        <taxon>Eukaryota</taxon>
        <taxon>Rhodophyta</taxon>
        <taxon>Florideophyceae</taxon>
        <taxon>Rhodymeniophycidae</taxon>
        <taxon>Gigartinales</taxon>
        <taxon>Gigartinaceae</taxon>
        <taxon>Chondrus</taxon>
    </lineage>
</organism>
<comment type="pathway">
    <text evidence="4">Metabolic intermediate biosynthesis; chorismate biosynthesis; chorismate from D-erythrose 4-phosphate and phosphoenolpyruvate: step 2/7.</text>
</comment>
<dbReference type="FunFam" id="1.20.1090.10:FF:000002">
    <property type="entry name" value="3-dehydroquinate synthase"/>
    <property type="match status" value="1"/>
</dbReference>
<evidence type="ECO:0000256" key="8">
    <source>
        <dbReference type="ARBA" id="ARBA00022723"/>
    </source>
</evidence>
<keyword evidence="19" id="KW-1185">Reference proteome</keyword>
<dbReference type="OrthoDB" id="197068at2759"/>
<reference evidence="19" key="1">
    <citation type="journal article" date="2013" name="Proc. Natl. Acad. Sci. U.S.A.">
        <title>Genome structure and metabolic features in the red seaweed Chondrus crispus shed light on evolution of the Archaeplastida.</title>
        <authorList>
            <person name="Collen J."/>
            <person name="Porcel B."/>
            <person name="Carre W."/>
            <person name="Ball S.G."/>
            <person name="Chaparro C."/>
            <person name="Tonon T."/>
            <person name="Barbeyron T."/>
            <person name="Michel G."/>
            <person name="Noel B."/>
            <person name="Valentin K."/>
            <person name="Elias M."/>
            <person name="Artiguenave F."/>
            <person name="Arun A."/>
            <person name="Aury J.M."/>
            <person name="Barbosa-Neto J.F."/>
            <person name="Bothwell J.H."/>
            <person name="Bouget F.Y."/>
            <person name="Brillet L."/>
            <person name="Cabello-Hurtado F."/>
            <person name="Capella-Gutierrez S."/>
            <person name="Charrier B."/>
            <person name="Cladiere L."/>
            <person name="Cock J.M."/>
            <person name="Coelho S.M."/>
            <person name="Colleoni C."/>
            <person name="Czjzek M."/>
            <person name="Da Silva C."/>
            <person name="Delage L."/>
            <person name="Denoeud F."/>
            <person name="Deschamps P."/>
            <person name="Dittami S.M."/>
            <person name="Gabaldon T."/>
            <person name="Gachon C.M."/>
            <person name="Groisillier A."/>
            <person name="Herve C."/>
            <person name="Jabbari K."/>
            <person name="Katinka M."/>
            <person name="Kloareg B."/>
            <person name="Kowalczyk N."/>
            <person name="Labadie K."/>
            <person name="Leblanc C."/>
            <person name="Lopez P.J."/>
            <person name="McLachlan D.H."/>
            <person name="Meslet-Cladiere L."/>
            <person name="Moustafa A."/>
            <person name="Nehr Z."/>
            <person name="Nyvall Collen P."/>
            <person name="Panaud O."/>
            <person name="Partensky F."/>
            <person name="Poulain J."/>
            <person name="Rensing S.A."/>
            <person name="Rousvoal S."/>
            <person name="Samson G."/>
            <person name="Symeonidi A."/>
            <person name="Weissenbach J."/>
            <person name="Zambounis A."/>
            <person name="Wincker P."/>
            <person name="Boyen C."/>
        </authorList>
    </citation>
    <scope>NUCLEOTIDE SEQUENCE [LARGE SCALE GENOMIC DNA]</scope>
    <source>
        <strain evidence="19">cv. Stackhouse</strain>
    </source>
</reference>
<feature type="transmembrane region" description="Helical" evidence="15">
    <location>
        <begin position="22"/>
        <end position="46"/>
    </location>
</feature>
<dbReference type="Gene3D" id="1.20.1090.10">
    <property type="entry name" value="Dehydroquinate synthase-like - alpha domain"/>
    <property type="match status" value="1"/>
</dbReference>
<dbReference type="PANTHER" id="PTHR43622">
    <property type="entry name" value="3-DEHYDROQUINATE SYNTHASE"/>
    <property type="match status" value="1"/>
</dbReference>
<keyword evidence="8" id="KW-0479">Metal-binding</keyword>
<evidence type="ECO:0000256" key="9">
    <source>
        <dbReference type="ARBA" id="ARBA00023027"/>
    </source>
</evidence>
<dbReference type="InterPro" id="IPR030960">
    <property type="entry name" value="DHQS/DOIS_N"/>
</dbReference>
<evidence type="ECO:0000256" key="6">
    <source>
        <dbReference type="ARBA" id="ARBA00013031"/>
    </source>
</evidence>
<dbReference type="Pfam" id="PF01761">
    <property type="entry name" value="DHQ_synthase"/>
    <property type="match status" value="1"/>
</dbReference>
<dbReference type="GO" id="GO:0009073">
    <property type="term" value="P:aromatic amino acid family biosynthetic process"/>
    <property type="evidence" value="ECO:0007669"/>
    <property type="project" value="UniProtKB-KW"/>
</dbReference>
<keyword evidence="11" id="KW-0456">Lyase</keyword>
<sequence>MLIPPTHTSRFTLPFPLSPPPFLAMSAAFTSAPPLLFRGASARAAVIPRRSRRARPSRAPRMSARATAPGNALTLHVDAASRRYPILFANAVLHKPETFAPYLTGDKALVVTNTTVAALYLDRVTAALAAAGVAVFVEVLPDGEEFKSLEYAAKIWDACMRHRLDRKSTLVALGGGVIGDITGFAAAAFVRGVPFIQVPTTLLAVVDSSVGGKTAVNHPMGKNMIGAFYQPHAVVVDTDVLATLDDRQLAAGIAEVVKYGIIRDWQFFEWCEANIDRLVARDQAALRYAMVQSCKHKADIVAADERESGVRATLNLGHTFGHAIEACMGYGAWLHGEAVAAGMVMACEMSVRMGWISSDVTQRVERVFARASLPIRPPPSVTLQNFMTYISVDKKVEAGVLRLILLEAPGKAVLTADFPESVLFDTIMHYHQLYKASPGTYEHAMLGLPQ</sequence>
<dbReference type="InterPro" id="IPR050071">
    <property type="entry name" value="Dehydroquinate_synthase"/>
</dbReference>
<dbReference type="Gene3D" id="3.40.50.1970">
    <property type="match status" value="1"/>
</dbReference>
<comment type="catalytic activity">
    <reaction evidence="1">
        <text>7-phospho-2-dehydro-3-deoxy-D-arabino-heptonate = 3-dehydroquinate + phosphate</text>
        <dbReference type="Rhea" id="RHEA:21968"/>
        <dbReference type="ChEBI" id="CHEBI:32364"/>
        <dbReference type="ChEBI" id="CHEBI:43474"/>
        <dbReference type="ChEBI" id="CHEBI:58394"/>
        <dbReference type="EC" id="4.2.3.4"/>
    </reaction>
</comment>
<evidence type="ECO:0000256" key="10">
    <source>
        <dbReference type="ARBA" id="ARBA00023141"/>
    </source>
</evidence>